<dbReference type="InterPro" id="IPR004839">
    <property type="entry name" value="Aminotransferase_I/II_large"/>
</dbReference>
<dbReference type="PROSITE" id="PS00105">
    <property type="entry name" value="AA_TRANSFER_CLASS_1"/>
    <property type="match status" value="1"/>
</dbReference>
<evidence type="ECO:0000313" key="9">
    <source>
        <dbReference type="EMBL" id="AAZ32516.1"/>
    </source>
</evidence>
<proteinExistence type="inferred from homology"/>
<dbReference type="InterPro" id="IPR015422">
    <property type="entry name" value="PyrdxlP-dep_Trfase_small"/>
</dbReference>
<dbReference type="InterPro" id="IPR015424">
    <property type="entry name" value="PyrdxlP-dep_Trfase"/>
</dbReference>
<evidence type="ECO:0000256" key="5">
    <source>
        <dbReference type="ARBA" id="ARBA00022679"/>
    </source>
</evidence>
<dbReference type="GO" id="GO:0006520">
    <property type="term" value="P:amino acid metabolic process"/>
    <property type="evidence" value="ECO:0007669"/>
    <property type="project" value="InterPro"/>
</dbReference>
<evidence type="ECO:0000256" key="1">
    <source>
        <dbReference type="ARBA" id="ARBA00001933"/>
    </source>
</evidence>
<keyword evidence="6" id="KW-0663">Pyridoxal phosphate</keyword>
<dbReference type="PANTHER" id="PTHR46383:SF1">
    <property type="entry name" value="ASPARTATE AMINOTRANSFERASE"/>
    <property type="match status" value="1"/>
</dbReference>
<comment type="subunit">
    <text evidence="3">Homodimer.</text>
</comment>
<dbReference type="GO" id="GO:0030170">
    <property type="term" value="F:pyridoxal phosphate binding"/>
    <property type="evidence" value="ECO:0007669"/>
    <property type="project" value="InterPro"/>
</dbReference>
<accession>Q3SA66</accession>
<name>Q3SA66_9EURY</name>
<comment type="similarity">
    <text evidence="2 7">Belongs to the class-I pyridoxal-phosphate-dependent aminotransferase family.</text>
</comment>
<evidence type="ECO:0000256" key="2">
    <source>
        <dbReference type="ARBA" id="ARBA00007441"/>
    </source>
</evidence>
<dbReference type="InterPro" id="IPR004838">
    <property type="entry name" value="NHTrfase_class1_PyrdxlP-BS"/>
</dbReference>
<dbReference type="FunFam" id="3.40.640.10:FF:000033">
    <property type="entry name" value="Aspartate aminotransferase"/>
    <property type="match status" value="1"/>
</dbReference>
<gene>
    <name evidence="9" type="primary">aspC</name>
</gene>
<organism evidence="9">
    <name type="scientific">uncultured euryarchaeote Alv-FOS4</name>
    <dbReference type="NCBI Taxonomy" id="337893"/>
    <lineage>
        <taxon>Archaea</taxon>
        <taxon>Methanobacteriati</taxon>
        <taxon>Methanobacteriota</taxon>
        <taxon>environmental samples</taxon>
    </lineage>
</organism>
<dbReference type="Gene3D" id="3.90.1150.10">
    <property type="entry name" value="Aspartate Aminotransferase, domain 1"/>
    <property type="match status" value="1"/>
</dbReference>
<dbReference type="InterPro" id="IPR015421">
    <property type="entry name" value="PyrdxlP-dep_Trfase_major"/>
</dbReference>
<dbReference type="SUPFAM" id="SSF53383">
    <property type="entry name" value="PLP-dependent transferases"/>
    <property type="match status" value="1"/>
</dbReference>
<sequence>MLISKRVQGMYPSQTLALVEMAAKFKEMGYNIVSLAVGEPDFVTPPNIIEAACRAMYDGKTHYTPPTGIKELRIAIAEKYRKENNVDADADNVIVTPAKLAIFNTLSAFVDPGDEVLIPDPGWVSYQEMVHFARGKPVGVKLDEDKDWRINIEDLIAKVNYKTKVLIINSPANPTGGILTEEDLKAIRDIVQDFDLILISDEIYEKIIFEGEHISPAVFEDLRMNTVVVNGFSKGWAMTGWRIGYLIAPHRYIPELEKVQQHTISCAPSMAQYAALEALKTREYVEEMVAEFKKRRDYVYERLSSMEGIEVKKPHATFYVFPRYNFDIPSKKLAEDLMVKEKVAITPGFAFGKNGEYHLRISFATSMENLKEGLDRLERFLSTL</sequence>
<dbReference type="Pfam" id="PF00155">
    <property type="entry name" value="Aminotran_1_2"/>
    <property type="match status" value="1"/>
</dbReference>
<evidence type="ECO:0000259" key="8">
    <source>
        <dbReference type="Pfam" id="PF00155"/>
    </source>
</evidence>
<keyword evidence="5 7" id="KW-0808">Transferase</keyword>
<dbReference type="GO" id="GO:0008483">
    <property type="term" value="F:transaminase activity"/>
    <property type="evidence" value="ECO:0007669"/>
    <property type="project" value="UniProtKB-KW"/>
</dbReference>
<dbReference type="EC" id="2.6.1.-" evidence="7"/>
<dbReference type="Gene3D" id="3.40.640.10">
    <property type="entry name" value="Type I PLP-dependent aspartate aminotransferase-like (Major domain)"/>
    <property type="match status" value="1"/>
</dbReference>
<evidence type="ECO:0000256" key="7">
    <source>
        <dbReference type="RuleBase" id="RU000481"/>
    </source>
</evidence>
<dbReference type="EMBL" id="DQ118404">
    <property type="protein sequence ID" value="AAZ32516.1"/>
    <property type="molecule type" value="Genomic_DNA"/>
</dbReference>
<evidence type="ECO:0000256" key="6">
    <source>
        <dbReference type="ARBA" id="ARBA00022898"/>
    </source>
</evidence>
<reference evidence="9" key="1">
    <citation type="submission" date="2005-07" db="EMBL/GenBank/DDBJ databases">
        <title>A hyperthermophilic lifestyle for uncultured Archaea of the DHVE2 lineage: evidence from environmental genomics.</title>
        <authorList>
            <person name="Moussard H."/>
            <person name="Hennecke G."/>
            <person name="Moreira D."/>
            <person name="Jouffe V."/>
            <person name="Lopez-Garcia P."/>
            <person name="Jeanthon C."/>
        </authorList>
    </citation>
    <scope>NUCLEOTIDE SEQUENCE</scope>
</reference>
<dbReference type="AlphaFoldDB" id="Q3SA66"/>
<evidence type="ECO:0000256" key="4">
    <source>
        <dbReference type="ARBA" id="ARBA00022576"/>
    </source>
</evidence>
<dbReference type="CDD" id="cd00609">
    <property type="entry name" value="AAT_like"/>
    <property type="match status" value="1"/>
</dbReference>
<comment type="cofactor">
    <cofactor evidence="1 7">
        <name>pyridoxal 5'-phosphate</name>
        <dbReference type="ChEBI" id="CHEBI:597326"/>
    </cofactor>
</comment>
<feature type="domain" description="Aminotransferase class I/classII large" evidence="8">
    <location>
        <begin position="31"/>
        <end position="377"/>
    </location>
</feature>
<dbReference type="PANTHER" id="PTHR46383">
    <property type="entry name" value="ASPARTATE AMINOTRANSFERASE"/>
    <property type="match status" value="1"/>
</dbReference>
<dbReference type="InterPro" id="IPR050596">
    <property type="entry name" value="AspAT/PAT-like"/>
</dbReference>
<protein>
    <recommendedName>
        <fullName evidence="7">Aminotransferase</fullName>
        <ecNumber evidence="7">2.6.1.-</ecNumber>
    </recommendedName>
</protein>
<evidence type="ECO:0000256" key="3">
    <source>
        <dbReference type="ARBA" id="ARBA00011738"/>
    </source>
</evidence>
<keyword evidence="4 7" id="KW-0032">Aminotransferase</keyword>